<dbReference type="EMBL" id="CP028858">
    <property type="protein sequence ID" value="AWB27388.1"/>
    <property type="molecule type" value="Genomic_DNA"/>
</dbReference>
<dbReference type="GeneID" id="36512155"/>
<gene>
    <name evidence="2" type="ORF">HARCEL1_06570</name>
</gene>
<evidence type="ECO:0000313" key="2">
    <source>
        <dbReference type="EMBL" id="AWB27388.1"/>
    </source>
</evidence>
<dbReference type="Proteomes" id="UP000244727">
    <property type="component" value="Chromosome"/>
</dbReference>
<evidence type="ECO:0000313" key="3">
    <source>
        <dbReference type="Proteomes" id="UP000244727"/>
    </source>
</evidence>
<evidence type="ECO:0000256" key="1">
    <source>
        <dbReference type="SAM" id="Phobius"/>
    </source>
</evidence>
<sequence length="210" mass="22572">MDIGRTLRDGFLTGIVLLAPLAITIAVLSFLYGRLTGFTESLLGLVGVASTPIINALALIVLVLAIVGIGIVVRRGLVGVYLISGFDRVMETIPVVQAIYTAARQASNALIGHENQFERVALVEWPREGVHTIGFVTDDTPAELATALDDRPHYNVFIPMSPNPMGGFLAIVPEERLTMTDVSVGRALQMVITTGMSSENELSIDDLRTI</sequence>
<dbReference type="PANTHER" id="PTHR31876:SF26">
    <property type="entry name" value="PROTEIN LIKE COV 2"/>
    <property type="match status" value="1"/>
</dbReference>
<dbReference type="InterPro" id="IPR007462">
    <property type="entry name" value="COV1-like"/>
</dbReference>
<dbReference type="AlphaFoldDB" id="A0A2R4X0Q8"/>
<name>A0A2R4X0Q8_9EURY</name>
<proteinExistence type="predicted"/>
<keyword evidence="1" id="KW-0812">Transmembrane</keyword>
<feature type="transmembrane region" description="Helical" evidence="1">
    <location>
        <begin position="53"/>
        <end position="73"/>
    </location>
</feature>
<reference evidence="2 3" key="1">
    <citation type="submission" date="2018-04" db="EMBL/GenBank/DDBJ databases">
        <title>Halococcoides cellulosivorans gen. nov., sp. nov., an extremely halophilic cellulose-utilizing haloarchaeon from hypersaline lakes.</title>
        <authorList>
            <person name="Sorokin D.Y."/>
            <person name="Toshchakov S.V."/>
            <person name="Samarov N.I."/>
            <person name="Korzhenkov A."/>
            <person name="Kublanov I.V."/>
        </authorList>
    </citation>
    <scope>NUCLEOTIDE SEQUENCE [LARGE SCALE GENOMIC DNA]</scope>
    <source>
        <strain evidence="2 3">HArcel1</strain>
    </source>
</reference>
<feature type="transmembrane region" description="Helical" evidence="1">
    <location>
        <begin position="12"/>
        <end position="33"/>
    </location>
</feature>
<evidence type="ECO:0008006" key="4">
    <source>
        <dbReference type="Google" id="ProtNLM"/>
    </source>
</evidence>
<keyword evidence="1" id="KW-1133">Transmembrane helix</keyword>
<protein>
    <recommendedName>
        <fullName evidence="4">DUF502 domain-containing protein</fullName>
    </recommendedName>
</protein>
<dbReference type="Pfam" id="PF04367">
    <property type="entry name" value="DUF502"/>
    <property type="match status" value="1"/>
</dbReference>
<dbReference type="RefSeq" id="WP_108381757.1">
    <property type="nucleotide sequence ID" value="NZ_CP028858.1"/>
</dbReference>
<keyword evidence="1" id="KW-0472">Membrane</keyword>
<organism evidence="2 3">
    <name type="scientific">Halococcoides cellulosivorans</name>
    <dbReference type="NCBI Taxonomy" id="1679096"/>
    <lineage>
        <taxon>Archaea</taxon>
        <taxon>Methanobacteriati</taxon>
        <taxon>Methanobacteriota</taxon>
        <taxon>Stenosarchaea group</taxon>
        <taxon>Halobacteria</taxon>
        <taxon>Halobacteriales</taxon>
        <taxon>Haloarculaceae</taxon>
        <taxon>Halococcoides</taxon>
    </lineage>
</organism>
<dbReference type="PANTHER" id="PTHR31876">
    <property type="entry name" value="COV-LIKE PROTEIN 1"/>
    <property type="match status" value="1"/>
</dbReference>
<keyword evidence="3" id="KW-1185">Reference proteome</keyword>
<dbReference type="KEGG" id="harc:HARCEL1_06570"/>
<accession>A0A2R4X0Q8</accession>